<gene>
    <name evidence="8" type="ORF">KDW03_10670</name>
</gene>
<evidence type="ECO:0000259" key="6">
    <source>
        <dbReference type="PROSITE" id="PS50111"/>
    </source>
</evidence>
<evidence type="ECO:0000256" key="3">
    <source>
        <dbReference type="PROSITE-ProRule" id="PRU00284"/>
    </source>
</evidence>
<dbReference type="Pfam" id="PF08269">
    <property type="entry name" value="dCache_2"/>
    <property type="match status" value="1"/>
</dbReference>
<evidence type="ECO:0000259" key="7">
    <source>
        <dbReference type="PROSITE" id="PS50885"/>
    </source>
</evidence>
<dbReference type="GO" id="GO:0004888">
    <property type="term" value="F:transmembrane signaling receptor activity"/>
    <property type="evidence" value="ECO:0007669"/>
    <property type="project" value="TreeGrafter"/>
</dbReference>
<dbReference type="GO" id="GO:0006935">
    <property type="term" value="P:chemotaxis"/>
    <property type="evidence" value="ECO:0007669"/>
    <property type="project" value="UniProtKB-KW"/>
</dbReference>
<dbReference type="Gene3D" id="6.10.340.10">
    <property type="match status" value="1"/>
</dbReference>
<dbReference type="Gene3D" id="1.10.287.950">
    <property type="entry name" value="Methyl-accepting chemotaxis protein"/>
    <property type="match status" value="1"/>
</dbReference>
<sequence length="732" mass="81953">MQRFSLRLQLFVGMITLFIISIGGIGVLNYIMAQQSLQKSLEDHIDSVIDLSYNFLNREIVAISGNYLKGVTFSARHSVSAILQDVKNKKIKEKDAMNLVKRYLFSIPIGKTGYPAILNGKGEVVLHPKLPAGTNLSSFDFIQEALKKKEGIVFYSWKNPGEQQAREKFLYVSYIPEKDWYFCSTAYIDEFSDMVELSSLRGAFKITGDLKDVKVFLMDEHGFILFHPTLSTGTFFSNVVQDGENILTSIVSTGNGFISYTINDTEGKSTPVFAYFKTLKLSSTQWILVAELPKQTIQQLTFQFRLINMTVIVVAFILMLIISFWLTKSIQNSLKNIQTKLENISSGTEKADLSRRIEIQMHNEIGTIASLMNRFLDKINNDLLSVRETSLFLKNATVQSQEIMEKTLKQSLESIKNKVIQIDFSTENATSGIEELTANLEEMSRSIQSIMHNMEQQASAVEESASSIEEMVRNIENITATTMKSQAISTNLNNVAQEGGEAVKKAISSIKEVSEYSQQIRKMLQIISNIAKQTNLLAMNAAIEAAHAGEAGKGFAIVAEEIRRLSEDTNKNAREIGEVINVIVDRIEQSVKLSEKAGIGLDMILTYSQQNNQMINQINLAMSEQNQGAKEILASTHEIVKITEEVKIAITEQNTATQDFGDAVRGLRDLSLENKKIIQDHLNDLNTLLNGIEEIQKILNEVVSHTNSLDHLLGSFILKEKHHGIDAHALEQ</sequence>
<dbReference type="SUPFAM" id="SSF58104">
    <property type="entry name" value="Methyl-accepting chemotaxis protein (MCP) signaling domain"/>
    <property type="match status" value="1"/>
</dbReference>
<reference evidence="8" key="1">
    <citation type="submission" date="2021-04" db="EMBL/GenBank/DDBJ databases">
        <authorList>
            <person name="Postec A."/>
        </authorList>
    </citation>
    <scope>NUCLEOTIDE SEQUENCE</scope>
    <source>
        <strain evidence="8">F1F22</strain>
    </source>
</reference>
<dbReference type="InterPro" id="IPR003660">
    <property type="entry name" value="HAMP_dom"/>
</dbReference>
<dbReference type="CDD" id="cd11386">
    <property type="entry name" value="MCP_signal"/>
    <property type="match status" value="1"/>
</dbReference>
<dbReference type="PROSITE" id="PS50111">
    <property type="entry name" value="CHEMOTAXIS_TRANSDUC_2"/>
    <property type="match status" value="1"/>
</dbReference>
<feature type="transmembrane region" description="Helical" evidence="5">
    <location>
        <begin position="6"/>
        <end position="31"/>
    </location>
</feature>
<keyword evidence="3" id="KW-0807">Transducer</keyword>
<dbReference type="InterPro" id="IPR004089">
    <property type="entry name" value="MCPsignal_dom"/>
</dbReference>
<dbReference type="PROSITE" id="PS50885">
    <property type="entry name" value="HAMP"/>
    <property type="match status" value="1"/>
</dbReference>
<dbReference type="Gene3D" id="3.30.450.20">
    <property type="entry name" value="PAS domain"/>
    <property type="match status" value="1"/>
</dbReference>
<dbReference type="Pfam" id="PF00672">
    <property type="entry name" value="HAMP"/>
    <property type="match status" value="1"/>
</dbReference>
<organism evidence="8 9">
    <name type="scientific">Thermospira aquatica</name>
    <dbReference type="NCBI Taxonomy" id="2828656"/>
    <lineage>
        <taxon>Bacteria</taxon>
        <taxon>Pseudomonadati</taxon>
        <taxon>Spirochaetota</taxon>
        <taxon>Spirochaetia</taxon>
        <taxon>Brevinematales</taxon>
        <taxon>Thermospiraceae</taxon>
        <taxon>Thermospira</taxon>
    </lineage>
</organism>
<dbReference type="AlphaFoldDB" id="A0AAX3BCF2"/>
<dbReference type="GO" id="GO:0007165">
    <property type="term" value="P:signal transduction"/>
    <property type="evidence" value="ECO:0007669"/>
    <property type="project" value="UniProtKB-KW"/>
</dbReference>
<name>A0AAX3BCF2_9SPIR</name>
<reference evidence="8" key="2">
    <citation type="submission" date="2022-06" db="EMBL/GenBank/DDBJ databases">
        <title>Thermospira aquatica gen. nov., sp. nov.</title>
        <authorList>
            <person name="Ben Ali Gam Z."/>
            <person name="Labat M."/>
        </authorList>
    </citation>
    <scope>NUCLEOTIDE SEQUENCE</scope>
    <source>
        <strain evidence="8">F1F22</strain>
    </source>
</reference>
<evidence type="ECO:0000313" key="9">
    <source>
        <dbReference type="Proteomes" id="UP001056539"/>
    </source>
</evidence>
<evidence type="ECO:0000256" key="1">
    <source>
        <dbReference type="ARBA" id="ARBA00022500"/>
    </source>
</evidence>
<keyword evidence="5" id="KW-0472">Membrane</keyword>
<feature type="coiled-coil region" evidence="4">
    <location>
        <begin position="433"/>
        <end position="471"/>
    </location>
</feature>
<dbReference type="GO" id="GO:0005886">
    <property type="term" value="C:plasma membrane"/>
    <property type="evidence" value="ECO:0007669"/>
    <property type="project" value="TreeGrafter"/>
</dbReference>
<protein>
    <submittedName>
        <fullName evidence="8">Cache domain-containing protein</fullName>
    </submittedName>
</protein>
<keyword evidence="1" id="KW-0145">Chemotaxis</keyword>
<dbReference type="Pfam" id="PF00015">
    <property type="entry name" value="MCPsignal"/>
    <property type="match status" value="1"/>
</dbReference>
<feature type="transmembrane region" description="Helical" evidence="5">
    <location>
        <begin position="306"/>
        <end position="326"/>
    </location>
</feature>
<dbReference type="PANTHER" id="PTHR43531">
    <property type="entry name" value="PROTEIN ICFG"/>
    <property type="match status" value="1"/>
</dbReference>
<dbReference type="InterPro" id="IPR004010">
    <property type="entry name" value="Double_Cache_2"/>
</dbReference>
<keyword evidence="9" id="KW-1185">Reference proteome</keyword>
<dbReference type="KEGG" id="taqu:KDW03_10670"/>
<feature type="domain" description="HAMP" evidence="7">
    <location>
        <begin position="328"/>
        <end position="384"/>
    </location>
</feature>
<evidence type="ECO:0000313" key="8">
    <source>
        <dbReference type="EMBL" id="URA09927.1"/>
    </source>
</evidence>
<evidence type="ECO:0000256" key="5">
    <source>
        <dbReference type="SAM" id="Phobius"/>
    </source>
</evidence>
<keyword evidence="4" id="KW-0175">Coiled coil</keyword>
<keyword evidence="5" id="KW-1133">Transmembrane helix</keyword>
<accession>A0AAX3BCF2</accession>
<proteinExistence type="inferred from homology"/>
<dbReference type="EMBL" id="CP073355">
    <property type="protein sequence ID" value="URA09927.1"/>
    <property type="molecule type" value="Genomic_DNA"/>
</dbReference>
<dbReference type="InterPro" id="IPR051310">
    <property type="entry name" value="MCP_chemotaxis"/>
</dbReference>
<evidence type="ECO:0000256" key="2">
    <source>
        <dbReference type="ARBA" id="ARBA00029447"/>
    </source>
</evidence>
<dbReference type="RefSeq" id="WP_271435059.1">
    <property type="nucleotide sequence ID" value="NZ_CP073355.1"/>
</dbReference>
<keyword evidence="5" id="KW-0812">Transmembrane</keyword>
<comment type="similarity">
    <text evidence="2">Belongs to the methyl-accepting chemotaxis (MCP) protein family.</text>
</comment>
<dbReference type="PANTHER" id="PTHR43531:SF11">
    <property type="entry name" value="METHYL-ACCEPTING CHEMOTAXIS PROTEIN 3"/>
    <property type="match status" value="1"/>
</dbReference>
<evidence type="ECO:0000256" key="4">
    <source>
        <dbReference type="SAM" id="Coils"/>
    </source>
</evidence>
<dbReference type="SMART" id="SM00283">
    <property type="entry name" value="MA"/>
    <property type="match status" value="1"/>
</dbReference>
<feature type="domain" description="Methyl-accepting transducer" evidence="6">
    <location>
        <begin position="432"/>
        <end position="654"/>
    </location>
</feature>
<dbReference type="Proteomes" id="UP001056539">
    <property type="component" value="Chromosome"/>
</dbReference>
<dbReference type="CDD" id="cd12912">
    <property type="entry name" value="PDC2_MCP_like"/>
    <property type="match status" value="1"/>
</dbReference>